<evidence type="ECO:0000313" key="3">
    <source>
        <dbReference type="EMBL" id="CAB4769998.1"/>
    </source>
</evidence>
<dbReference type="EMBL" id="CAEZZP010000036">
    <property type="protein sequence ID" value="CAB4769998.1"/>
    <property type="molecule type" value="Genomic_DNA"/>
</dbReference>
<sequence length="209" mass="23402">MISFKNRDLGADAVGSGTFSDRLSLMFIVRLASTLGLDTTTVNDAGSTRIVVLVTVSLIALGIGLGVLNFWFWRKTKPDPEALGPLVEMSSRKFAELELIEQRHRLDQLRPSLVASSTIEPLPVMQPPIPIEDEPQEVLPEIVEEVAINDIDWDDDEWPDVDDWSLPEEKARQQEIFDQDLEDELEIAQEVLNEQPKKGPVSIDPLLGF</sequence>
<protein>
    <submittedName>
        <fullName evidence="4">Unannotated protein</fullName>
    </submittedName>
</protein>
<dbReference type="AlphaFoldDB" id="A0A6J6XWH6"/>
<evidence type="ECO:0000313" key="4">
    <source>
        <dbReference type="EMBL" id="CAB4801560.1"/>
    </source>
</evidence>
<evidence type="ECO:0000256" key="1">
    <source>
        <dbReference type="SAM" id="Phobius"/>
    </source>
</evidence>
<evidence type="ECO:0000313" key="5">
    <source>
        <dbReference type="EMBL" id="CAB4866374.1"/>
    </source>
</evidence>
<dbReference type="EMBL" id="CAFBLJ010000030">
    <property type="protein sequence ID" value="CAB4866374.1"/>
    <property type="molecule type" value="Genomic_DNA"/>
</dbReference>
<gene>
    <name evidence="2" type="ORF">UFOPK2658_00801</name>
    <name evidence="3" type="ORF">UFOPK2880_00758</name>
    <name evidence="4" type="ORF">UFOPK3004_00706</name>
    <name evidence="5" type="ORF">UFOPK3304_00754</name>
    <name evidence="6" type="ORF">UFOPK3494_00677</name>
    <name evidence="7" type="ORF">UFOPK4134_00571</name>
</gene>
<proteinExistence type="predicted"/>
<dbReference type="EMBL" id="CAFBPS010000028">
    <property type="protein sequence ID" value="CAB5026004.1"/>
    <property type="molecule type" value="Genomic_DNA"/>
</dbReference>
<reference evidence="4" key="1">
    <citation type="submission" date="2020-05" db="EMBL/GenBank/DDBJ databases">
        <authorList>
            <person name="Chiriac C."/>
            <person name="Salcher M."/>
            <person name="Ghai R."/>
            <person name="Kavagutti S V."/>
        </authorList>
    </citation>
    <scope>NUCLEOTIDE SEQUENCE</scope>
</reference>
<evidence type="ECO:0000313" key="2">
    <source>
        <dbReference type="EMBL" id="CAB4717665.1"/>
    </source>
</evidence>
<name>A0A6J6XWH6_9ZZZZ</name>
<keyword evidence="1" id="KW-1133">Transmembrane helix</keyword>
<dbReference type="EMBL" id="CAFBMF010000031">
    <property type="protein sequence ID" value="CAB4896029.1"/>
    <property type="molecule type" value="Genomic_DNA"/>
</dbReference>
<dbReference type="EMBL" id="CAFAAL010000046">
    <property type="protein sequence ID" value="CAB4801560.1"/>
    <property type="molecule type" value="Genomic_DNA"/>
</dbReference>
<keyword evidence="1" id="KW-0472">Membrane</keyword>
<evidence type="ECO:0000313" key="6">
    <source>
        <dbReference type="EMBL" id="CAB4896029.1"/>
    </source>
</evidence>
<accession>A0A6J6XWH6</accession>
<keyword evidence="1" id="KW-0812">Transmembrane</keyword>
<dbReference type="EMBL" id="CAEZYH010000025">
    <property type="protein sequence ID" value="CAB4717665.1"/>
    <property type="molecule type" value="Genomic_DNA"/>
</dbReference>
<organism evidence="4">
    <name type="scientific">freshwater metagenome</name>
    <dbReference type="NCBI Taxonomy" id="449393"/>
    <lineage>
        <taxon>unclassified sequences</taxon>
        <taxon>metagenomes</taxon>
        <taxon>ecological metagenomes</taxon>
    </lineage>
</organism>
<feature type="transmembrane region" description="Helical" evidence="1">
    <location>
        <begin position="50"/>
        <end position="73"/>
    </location>
</feature>
<evidence type="ECO:0000313" key="7">
    <source>
        <dbReference type="EMBL" id="CAB5026004.1"/>
    </source>
</evidence>